<dbReference type="InParanoid" id="G5AVC0"/>
<proteinExistence type="predicted"/>
<evidence type="ECO:0000313" key="3">
    <source>
        <dbReference type="Proteomes" id="UP000006813"/>
    </source>
</evidence>
<sequence length="176" mass="18863">TVRPADIEVTITQESNEEVESSVHQEAPSQPPGSPMETELSPSQQDQPLLTSETAEEVEISGGQLEALLQTENPLEEVKSPVQEDMPALGTPLGSLVKMLVKNTRTTLAGKEAQPPPRHQQAPASPSESPEGMKPSPTWQKAPSQPPGSPMETELSPSQQDQPLLTSETAEEVEIS</sequence>
<dbReference type="AlphaFoldDB" id="G5AVC0"/>
<feature type="non-terminal residue" evidence="2">
    <location>
        <position position="176"/>
    </location>
</feature>
<feature type="compositionally biased region" description="Polar residues" evidence="1">
    <location>
        <begin position="155"/>
        <end position="168"/>
    </location>
</feature>
<accession>G5AVC0</accession>
<feature type="region of interest" description="Disordered" evidence="1">
    <location>
        <begin position="102"/>
        <end position="176"/>
    </location>
</feature>
<reference evidence="2 3" key="1">
    <citation type="journal article" date="2011" name="Nature">
        <title>Genome sequencing reveals insights into physiology and longevity of the naked mole rat.</title>
        <authorList>
            <person name="Kim E.B."/>
            <person name="Fang X."/>
            <person name="Fushan A.A."/>
            <person name="Huang Z."/>
            <person name="Lobanov A.V."/>
            <person name="Han L."/>
            <person name="Marino S.M."/>
            <person name="Sun X."/>
            <person name="Turanov A.A."/>
            <person name="Yang P."/>
            <person name="Yim S.H."/>
            <person name="Zhao X."/>
            <person name="Kasaikina M.V."/>
            <person name="Stoletzki N."/>
            <person name="Peng C."/>
            <person name="Polak P."/>
            <person name="Xiong Z."/>
            <person name="Kiezun A."/>
            <person name="Zhu Y."/>
            <person name="Chen Y."/>
            <person name="Kryukov G.V."/>
            <person name="Zhang Q."/>
            <person name="Peshkin L."/>
            <person name="Yang L."/>
            <person name="Bronson R.T."/>
            <person name="Buffenstein R."/>
            <person name="Wang B."/>
            <person name="Han C."/>
            <person name="Li Q."/>
            <person name="Chen L."/>
            <person name="Zhao W."/>
            <person name="Sunyaev S.R."/>
            <person name="Park T.J."/>
            <person name="Zhang G."/>
            <person name="Wang J."/>
            <person name="Gladyshev V.N."/>
        </authorList>
    </citation>
    <scope>NUCLEOTIDE SEQUENCE [LARGE SCALE GENOMIC DNA]</scope>
</reference>
<feature type="non-terminal residue" evidence="2">
    <location>
        <position position="1"/>
    </location>
</feature>
<feature type="compositionally biased region" description="Polar residues" evidence="1">
    <location>
        <begin position="40"/>
        <end position="53"/>
    </location>
</feature>
<organism evidence="2 3">
    <name type="scientific">Heterocephalus glaber</name>
    <name type="common">Naked mole rat</name>
    <dbReference type="NCBI Taxonomy" id="10181"/>
    <lineage>
        <taxon>Eukaryota</taxon>
        <taxon>Metazoa</taxon>
        <taxon>Chordata</taxon>
        <taxon>Craniata</taxon>
        <taxon>Vertebrata</taxon>
        <taxon>Euteleostomi</taxon>
        <taxon>Mammalia</taxon>
        <taxon>Eutheria</taxon>
        <taxon>Euarchontoglires</taxon>
        <taxon>Glires</taxon>
        <taxon>Rodentia</taxon>
        <taxon>Hystricomorpha</taxon>
        <taxon>Bathyergidae</taxon>
        <taxon>Heterocephalus</taxon>
    </lineage>
</organism>
<dbReference type="Proteomes" id="UP000006813">
    <property type="component" value="Unassembled WGS sequence"/>
</dbReference>
<gene>
    <name evidence="2" type="ORF">GW7_13990</name>
</gene>
<evidence type="ECO:0000256" key="1">
    <source>
        <dbReference type="SAM" id="MobiDB-lite"/>
    </source>
</evidence>
<name>G5AVC0_HETGA</name>
<protein>
    <submittedName>
        <fullName evidence="2">Leucine-rich repeat-containing protein 37A2</fullName>
    </submittedName>
</protein>
<feature type="region of interest" description="Disordered" evidence="1">
    <location>
        <begin position="1"/>
        <end position="58"/>
    </location>
</feature>
<evidence type="ECO:0000313" key="2">
    <source>
        <dbReference type="EMBL" id="EHB00981.1"/>
    </source>
</evidence>
<dbReference type="EMBL" id="JH167070">
    <property type="protein sequence ID" value="EHB00981.1"/>
    <property type="molecule type" value="Genomic_DNA"/>
</dbReference>